<dbReference type="InterPro" id="IPR005149">
    <property type="entry name" value="Tscrpt_reg_PadR_N"/>
</dbReference>
<dbReference type="InterPro" id="IPR052509">
    <property type="entry name" value="Metal_resp_DNA-bind_regulator"/>
</dbReference>
<evidence type="ECO:0000313" key="3">
    <source>
        <dbReference type="Proteomes" id="UP000005259"/>
    </source>
</evidence>
<dbReference type="Gene3D" id="1.10.10.10">
    <property type="entry name" value="Winged helix-like DNA-binding domain superfamily/Winged helix DNA-binding domain"/>
    <property type="match status" value="1"/>
</dbReference>
<dbReference type="Pfam" id="PF03551">
    <property type="entry name" value="PadR"/>
    <property type="match status" value="1"/>
</dbReference>
<dbReference type="AlphaFoldDB" id="A0A9W3NYB6"/>
<dbReference type="PANTHER" id="PTHR33169:SF24">
    <property type="entry name" value="TRANSCRIPTIONAL REGULATOR, PADR FAMILY"/>
    <property type="match status" value="1"/>
</dbReference>
<protein>
    <submittedName>
        <fullName evidence="2">Transcriptional regulator</fullName>
    </submittedName>
</protein>
<evidence type="ECO:0000259" key="1">
    <source>
        <dbReference type="Pfam" id="PF03551"/>
    </source>
</evidence>
<dbReference type="SUPFAM" id="SSF46785">
    <property type="entry name" value="Winged helix' DNA-binding domain"/>
    <property type="match status" value="1"/>
</dbReference>
<dbReference type="Proteomes" id="UP000005259">
    <property type="component" value="Chromosome"/>
</dbReference>
<gene>
    <name evidence="2" type="ORF">BTG_16915</name>
</gene>
<proteinExistence type="predicted"/>
<feature type="domain" description="Transcription regulator PadR N-terminal" evidence="1">
    <location>
        <begin position="32"/>
        <end position="100"/>
    </location>
</feature>
<name>A0A9W3NYB6_BACTU</name>
<evidence type="ECO:0000313" key="2">
    <source>
        <dbReference type="EMBL" id="AFQ16819.1"/>
    </source>
</evidence>
<organism evidence="2 3">
    <name type="scientific">Bacillus thuringiensis HD-771</name>
    <dbReference type="NCBI Taxonomy" id="1218175"/>
    <lineage>
        <taxon>Bacteria</taxon>
        <taxon>Bacillati</taxon>
        <taxon>Bacillota</taxon>
        <taxon>Bacilli</taxon>
        <taxon>Bacillales</taxon>
        <taxon>Bacillaceae</taxon>
        <taxon>Bacillus</taxon>
        <taxon>Bacillus cereus group</taxon>
    </lineage>
</organism>
<reference evidence="2 3" key="1">
    <citation type="submission" date="2012-08" db="EMBL/GenBank/DDBJ databases">
        <authorList>
            <person name="Doggett N."/>
            <person name="Teshima H."/>
            <person name="Bruce D."/>
            <person name="Detter J.C."/>
            <person name="Johnson S.L."/>
            <person name="Han C."/>
        </authorList>
    </citation>
    <scope>NUCLEOTIDE SEQUENCE [LARGE SCALE GENOMIC DNA]</scope>
    <source>
        <strain evidence="2 3">HD-771</strain>
    </source>
</reference>
<accession>A0A9W3NYB6</accession>
<sequence length="126" mass="14792">MIWYILVKIISRVVKDLVNIQFKKGVLELIALALLTESDQYGYSLIKHISKKIEISEGSLYPLLRKLVNDDCLSTYFQESREGPARKYYSITKKGEKKLRCLLNEWIEFSDAINHFIKESDFNEQK</sequence>
<dbReference type="EMBL" id="CP003752">
    <property type="protein sequence ID" value="AFQ16819.1"/>
    <property type="molecule type" value="Genomic_DNA"/>
</dbReference>
<dbReference type="PANTHER" id="PTHR33169">
    <property type="entry name" value="PADR-FAMILY TRANSCRIPTIONAL REGULATOR"/>
    <property type="match status" value="1"/>
</dbReference>
<dbReference type="InterPro" id="IPR036388">
    <property type="entry name" value="WH-like_DNA-bd_sf"/>
</dbReference>
<dbReference type="KEGG" id="bti:BTG_16915"/>
<dbReference type="InterPro" id="IPR036390">
    <property type="entry name" value="WH_DNA-bd_sf"/>
</dbReference>